<evidence type="ECO:0000313" key="3">
    <source>
        <dbReference type="Proteomes" id="UP000309676"/>
    </source>
</evidence>
<reference evidence="2 3" key="1">
    <citation type="submission" date="2019-05" db="EMBL/GenBank/DDBJ databases">
        <authorList>
            <person name="Narsing Rao M.P."/>
            <person name="Li W.J."/>
        </authorList>
    </citation>
    <scope>NUCLEOTIDE SEQUENCE [LARGE SCALE GENOMIC DNA]</scope>
    <source>
        <strain evidence="2 3">SYSU_K30003</strain>
    </source>
</reference>
<dbReference type="SUPFAM" id="SSF55729">
    <property type="entry name" value="Acyl-CoA N-acyltransferases (Nat)"/>
    <property type="match status" value="1"/>
</dbReference>
<name>A0A5R9GAV5_9BACL</name>
<dbReference type="EMBL" id="VCIW01000005">
    <property type="protein sequence ID" value="TLS52199.1"/>
    <property type="molecule type" value="Genomic_DNA"/>
</dbReference>
<feature type="domain" description="N-acetyltransferase" evidence="1">
    <location>
        <begin position="2"/>
        <end position="150"/>
    </location>
</feature>
<proteinExistence type="predicted"/>
<dbReference type="Gene3D" id="3.40.630.30">
    <property type="match status" value="1"/>
</dbReference>
<protein>
    <submittedName>
        <fullName evidence="2">GNAT family N-acetyltransferase</fullName>
    </submittedName>
</protein>
<comment type="caution">
    <text evidence="2">The sequence shown here is derived from an EMBL/GenBank/DDBJ whole genome shotgun (WGS) entry which is preliminary data.</text>
</comment>
<dbReference type="OrthoDB" id="9789053at2"/>
<dbReference type="RefSeq" id="WP_138193856.1">
    <property type="nucleotide sequence ID" value="NZ_VCIW01000005.1"/>
</dbReference>
<accession>A0A5R9GAV5</accession>
<sequence length="150" mass="17765">MISIFGLTEKTDKIDQLSKYVWSKWGTKENFNFYYDCMAHSLISNDVPKFYFAADEEQVVACYAILRNELVARQDLTPWFACLFVEPEYRGNNMGSKLLDHASAEAKKFDYKQLYLSTSLENYYEKYNWNHVADSFYFNGERTKIYVKEV</sequence>
<dbReference type="AlphaFoldDB" id="A0A5R9GAV5"/>
<dbReference type="PROSITE" id="PS51186">
    <property type="entry name" value="GNAT"/>
    <property type="match status" value="1"/>
</dbReference>
<dbReference type="GO" id="GO:0016747">
    <property type="term" value="F:acyltransferase activity, transferring groups other than amino-acyl groups"/>
    <property type="evidence" value="ECO:0007669"/>
    <property type="project" value="InterPro"/>
</dbReference>
<dbReference type="Pfam" id="PF13508">
    <property type="entry name" value="Acetyltransf_7"/>
    <property type="match status" value="1"/>
</dbReference>
<dbReference type="Proteomes" id="UP000309676">
    <property type="component" value="Unassembled WGS sequence"/>
</dbReference>
<organism evidence="2 3">
    <name type="scientific">Paenibacillus antri</name>
    <dbReference type="NCBI Taxonomy" id="2582848"/>
    <lineage>
        <taxon>Bacteria</taxon>
        <taxon>Bacillati</taxon>
        <taxon>Bacillota</taxon>
        <taxon>Bacilli</taxon>
        <taxon>Bacillales</taxon>
        <taxon>Paenibacillaceae</taxon>
        <taxon>Paenibacillus</taxon>
    </lineage>
</organism>
<keyword evidence="3" id="KW-1185">Reference proteome</keyword>
<keyword evidence="2" id="KW-0808">Transferase</keyword>
<dbReference type="InterPro" id="IPR016181">
    <property type="entry name" value="Acyl_CoA_acyltransferase"/>
</dbReference>
<evidence type="ECO:0000259" key="1">
    <source>
        <dbReference type="PROSITE" id="PS51186"/>
    </source>
</evidence>
<gene>
    <name evidence="2" type="ORF">FE782_09480</name>
</gene>
<evidence type="ECO:0000313" key="2">
    <source>
        <dbReference type="EMBL" id="TLS52199.1"/>
    </source>
</evidence>
<dbReference type="CDD" id="cd04301">
    <property type="entry name" value="NAT_SF"/>
    <property type="match status" value="1"/>
</dbReference>
<dbReference type="InterPro" id="IPR000182">
    <property type="entry name" value="GNAT_dom"/>
</dbReference>